<keyword evidence="1" id="KW-0812">Transmembrane</keyword>
<keyword evidence="1" id="KW-0472">Membrane</keyword>
<organism evidence="2 3">
    <name type="scientific">Haloferax prahovense (strain DSM 18310 / JCM 13924 / TL6)</name>
    <dbReference type="NCBI Taxonomy" id="1227461"/>
    <lineage>
        <taxon>Archaea</taxon>
        <taxon>Methanobacteriati</taxon>
        <taxon>Methanobacteriota</taxon>
        <taxon>Stenosarchaea group</taxon>
        <taxon>Halobacteria</taxon>
        <taxon>Halobacteriales</taxon>
        <taxon>Haloferacaceae</taxon>
        <taxon>Haloferax</taxon>
    </lineage>
</organism>
<keyword evidence="1" id="KW-1133">Transmembrane helix</keyword>
<dbReference type="AlphaFoldDB" id="M0G106"/>
<dbReference type="EMBL" id="AOLG01000054">
    <property type="protein sequence ID" value="ELZ65253.1"/>
    <property type="molecule type" value="Genomic_DNA"/>
</dbReference>
<accession>M0G106</accession>
<feature type="transmembrane region" description="Helical" evidence="1">
    <location>
        <begin position="44"/>
        <end position="63"/>
    </location>
</feature>
<keyword evidence="3" id="KW-1185">Reference proteome</keyword>
<sequence>MFERNDMEIEAALLSIRRWLMVLALLLTFQMYTDAVGWTGQPAPLALLGAGVYIAVALLLTFFEQ</sequence>
<evidence type="ECO:0000313" key="3">
    <source>
        <dbReference type="Proteomes" id="UP000011559"/>
    </source>
</evidence>
<feature type="transmembrane region" description="Helical" evidence="1">
    <location>
        <begin position="12"/>
        <end position="32"/>
    </location>
</feature>
<evidence type="ECO:0000313" key="2">
    <source>
        <dbReference type="EMBL" id="ELZ65253.1"/>
    </source>
</evidence>
<protein>
    <submittedName>
        <fullName evidence="2">Uncharacterized protein</fullName>
    </submittedName>
</protein>
<gene>
    <name evidence="2" type="ORF">C457_17177</name>
</gene>
<reference evidence="2 3" key="1">
    <citation type="journal article" date="2014" name="PLoS Genet.">
        <title>Phylogenetically driven sequencing of extremely halophilic archaea reveals strategies for static and dynamic osmo-response.</title>
        <authorList>
            <person name="Becker E.A."/>
            <person name="Seitzer P.M."/>
            <person name="Tritt A."/>
            <person name="Larsen D."/>
            <person name="Krusor M."/>
            <person name="Yao A.I."/>
            <person name="Wu D."/>
            <person name="Madern D."/>
            <person name="Eisen J.A."/>
            <person name="Darling A.E."/>
            <person name="Facciotti M.T."/>
        </authorList>
    </citation>
    <scope>NUCLEOTIDE SEQUENCE [LARGE SCALE GENOMIC DNA]</scope>
    <source>
        <strain evidence="3">DSM 18310 / JCM 13924 / TL6</strain>
    </source>
</reference>
<dbReference type="PATRIC" id="fig|1227461.3.peg.3369"/>
<proteinExistence type="predicted"/>
<dbReference type="Proteomes" id="UP000011559">
    <property type="component" value="Unassembled WGS sequence"/>
</dbReference>
<evidence type="ECO:0000256" key="1">
    <source>
        <dbReference type="SAM" id="Phobius"/>
    </source>
</evidence>
<name>M0G106_HALPT</name>
<comment type="caution">
    <text evidence="2">The sequence shown here is derived from an EMBL/GenBank/DDBJ whole genome shotgun (WGS) entry which is preliminary data.</text>
</comment>